<feature type="region of interest" description="Disordered" evidence="9">
    <location>
        <begin position="753"/>
        <end position="772"/>
    </location>
</feature>
<evidence type="ECO:0000313" key="12">
    <source>
        <dbReference type="EMBL" id="KAF4718727.1"/>
    </source>
</evidence>
<proteinExistence type="inferred from homology"/>
<keyword evidence="6 10" id="KW-1133">Transmembrane helix</keyword>
<evidence type="ECO:0000256" key="10">
    <source>
        <dbReference type="SAM" id="Phobius"/>
    </source>
</evidence>
<evidence type="ECO:0000259" key="11">
    <source>
        <dbReference type="Pfam" id="PF01769"/>
    </source>
</evidence>
<dbReference type="Gene3D" id="1.10.357.20">
    <property type="entry name" value="SLC41 divalent cation transporters, integral membrane domain"/>
    <property type="match status" value="1"/>
</dbReference>
<evidence type="ECO:0000256" key="4">
    <source>
        <dbReference type="ARBA" id="ARBA00022692"/>
    </source>
</evidence>
<dbReference type="InterPro" id="IPR006667">
    <property type="entry name" value="SLC41_membr_dom"/>
</dbReference>
<feature type="coiled-coil region" evidence="8">
    <location>
        <begin position="720"/>
        <end position="747"/>
    </location>
</feature>
<dbReference type="AlphaFoldDB" id="A0A7J6RE07"/>
<dbReference type="PANTHER" id="PTHR41394">
    <property type="entry name" value="MAGNESIUM TRANSPORTER MGTE"/>
    <property type="match status" value="1"/>
</dbReference>
<feature type="compositionally biased region" description="Acidic residues" evidence="9">
    <location>
        <begin position="756"/>
        <end position="769"/>
    </location>
</feature>
<evidence type="ECO:0000256" key="1">
    <source>
        <dbReference type="ARBA" id="ARBA00004141"/>
    </source>
</evidence>
<comment type="caution">
    <text evidence="12">The sequence shown here is derived from an EMBL/GenBank/DDBJ whole genome shotgun (WGS) entry which is preliminary data.</text>
</comment>
<evidence type="ECO:0000313" key="13">
    <source>
        <dbReference type="Proteomes" id="UP000574390"/>
    </source>
</evidence>
<feature type="transmembrane region" description="Helical" evidence="10">
    <location>
        <begin position="918"/>
        <end position="941"/>
    </location>
</feature>
<evidence type="ECO:0000256" key="7">
    <source>
        <dbReference type="ARBA" id="ARBA00023136"/>
    </source>
</evidence>
<sequence length="956" mass="111779">RQRCDQSSVKKGALVRAALRGWRGYVSHRRILWRNRIVVSARLRFRMKQEVVMEWYGYCQSAAMRELRSKRKEFIDKMSSRRRHLVVSATFSAWVSAVYRGRMERLRANRAEAYNRRSLLTRSMAALQWYTSQRARLRHLRTRLTQLHSTGVGRSFFYNWRATVKDRAKTRTQITELNHRLRLRRGIRALQRRADMARRRREALQSVICAKARALVIDWRIWTRRRIDKRLALTLMRRALAGWREFTRRRILAEDARVILEMRVSARVKRSTCYEWAVASRKGVAARRFLCAKLAGVVWRKWVQLVRQSCILTAFSTWRRRVLSVPREVDRVRLRRCFKGWLIHCGDLRRAARNGEECRAMRADILKLSVLLSWYRLRMLWEGARRFAAVSLERRAMKQWVEAGERALADGCESPLDGVVDEGKIREARVVVMRLRTAAGLWWWRRWMERRKQQWKNAVLRPPAVVHCRWPQSKEDRRLKGVRNIELVVEMFIALKAAVEQSLVIRYNNSTALFHWADGLCRDVWQQWVSYVHHRHCVNALQHRAGEFLRSAQMRSYLRKYRDRVVSRKIGRGAVRRLLATIEVRLRRRYLSRWVACFNRQQYLSAALDAAAERRHRRLRHRCLLAARYCLLKWGMCGMVIAMENWRRRRQETLAVLVLYRWRRFIRGKNRIKDTITTVEGDRGGVVLCSEREKEIWTRLEEIRAEISRIKTQNAAGGRHEESMEMISRQEEEIISLRKEVAMLRRREDHRWSEDASVDDDDDDDEEEEGHSLSHYRVVDAAGGGGLHSYRHRIVWLLGLLLLQSLSSFVLSSYSTLLTTHPVIVYFLTMLVGAGGNAGSQSAVLVFFSPSLIQTIGFLFVLHLLLSHQSDLVEFRSVVREVGIALGMAALLGVASAVRTLVIPINDGEQVTWIESIAISFSMVIIVLTSVLLGTLLPLLLQRFGCDPAHAGAAIQ</sequence>
<dbReference type="GO" id="GO:0016020">
    <property type="term" value="C:membrane"/>
    <property type="evidence" value="ECO:0007669"/>
    <property type="project" value="UniProtKB-SubCell"/>
</dbReference>
<gene>
    <name evidence="12" type="ORF">FOZ62_025322</name>
</gene>
<name>A0A7J6RE07_PEROL</name>
<comment type="similarity">
    <text evidence="2">Belongs to the SLC41A transporter family.</text>
</comment>
<feature type="non-terminal residue" evidence="12">
    <location>
        <position position="1"/>
    </location>
</feature>
<dbReference type="EMBL" id="JABANM010022949">
    <property type="protein sequence ID" value="KAF4718727.1"/>
    <property type="molecule type" value="Genomic_DNA"/>
</dbReference>
<evidence type="ECO:0000256" key="8">
    <source>
        <dbReference type="SAM" id="Coils"/>
    </source>
</evidence>
<keyword evidence="4 10" id="KW-0812">Transmembrane</keyword>
<dbReference type="SUPFAM" id="SSF161093">
    <property type="entry name" value="MgtE membrane domain-like"/>
    <property type="match status" value="1"/>
</dbReference>
<evidence type="ECO:0000256" key="3">
    <source>
        <dbReference type="ARBA" id="ARBA00022448"/>
    </source>
</evidence>
<dbReference type="GO" id="GO:0008324">
    <property type="term" value="F:monoatomic cation transmembrane transporter activity"/>
    <property type="evidence" value="ECO:0007669"/>
    <property type="project" value="InterPro"/>
</dbReference>
<protein>
    <recommendedName>
        <fullName evidence="11">SLC41A/MgtE integral membrane domain-containing protein</fullName>
    </recommendedName>
</protein>
<evidence type="ECO:0000256" key="9">
    <source>
        <dbReference type="SAM" id="MobiDB-lite"/>
    </source>
</evidence>
<dbReference type="Proteomes" id="UP000574390">
    <property type="component" value="Unassembled WGS sequence"/>
</dbReference>
<keyword evidence="8" id="KW-0175">Coiled coil</keyword>
<keyword evidence="3" id="KW-0813">Transport</keyword>
<comment type="subcellular location">
    <subcellularLocation>
        <location evidence="1">Membrane</location>
        <topology evidence="1">Multi-pass membrane protein</topology>
    </subcellularLocation>
</comment>
<dbReference type="InterPro" id="IPR036739">
    <property type="entry name" value="SLC41_membr_dom_sf"/>
</dbReference>
<dbReference type="Pfam" id="PF01769">
    <property type="entry name" value="MgtE"/>
    <property type="match status" value="1"/>
</dbReference>
<organism evidence="12 13">
    <name type="scientific">Perkinsus olseni</name>
    <name type="common">Perkinsus atlanticus</name>
    <dbReference type="NCBI Taxonomy" id="32597"/>
    <lineage>
        <taxon>Eukaryota</taxon>
        <taxon>Sar</taxon>
        <taxon>Alveolata</taxon>
        <taxon>Perkinsozoa</taxon>
        <taxon>Perkinsea</taxon>
        <taxon>Perkinsida</taxon>
        <taxon>Perkinsidae</taxon>
        <taxon>Perkinsus</taxon>
    </lineage>
</organism>
<feature type="domain" description="SLC41A/MgtE integral membrane" evidence="11">
    <location>
        <begin position="829"/>
        <end position="952"/>
    </location>
</feature>
<evidence type="ECO:0000256" key="2">
    <source>
        <dbReference type="ARBA" id="ARBA00009749"/>
    </source>
</evidence>
<keyword evidence="7 10" id="KW-0472">Membrane</keyword>
<reference evidence="12 13" key="1">
    <citation type="submission" date="2020-04" db="EMBL/GenBank/DDBJ databases">
        <title>Perkinsus olseni comparative genomics.</title>
        <authorList>
            <person name="Bogema D.R."/>
        </authorList>
    </citation>
    <scope>NUCLEOTIDE SEQUENCE [LARGE SCALE GENOMIC DNA]</scope>
    <source>
        <strain evidence="12">ATCC PRA-205</strain>
    </source>
</reference>
<feature type="transmembrane region" description="Helical" evidence="10">
    <location>
        <begin position="878"/>
        <end position="898"/>
    </location>
</feature>
<feature type="transmembrane region" description="Helical" evidence="10">
    <location>
        <begin position="845"/>
        <end position="866"/>
    </location>
</feature>
<dbReference type="PANTHER" id="PTHR41394:SF5">
    <property type="entry name" value="SLC41A_MGTE INTEGRAL MEMBRANE DOMAIN-CONTAINING PROTEIN"/>
    <property type="match status" value="1"/>
</dbReference>
<evidence type="ECO:0000256" key="6">
    <source>
        <dbReference type="ARBA" id="ARBA00022989"/>
    </source>
</evidence>
<evidence type="ECO:0000256" key="5">
    <source>
        <dbReference type="ARBA" id="ARBA00022842"/>
    </source>
</evidence>
<feature type="non-terminal residue" evidence="12">
    <location>
        <position position="956"/>
    </location>
</feature>
<keyword evidence="5" id="KW-0460">Magnesium</keyword>
<accession>A0A7J6RE07</accession>